<reference evidence="2" key="2">
    <citation type="submission" date="2023-02" db="EMBL/GenBank/DDBJ databases">
        <authorList>
            <consortium name="DOE Joint Genome Institute"/>
            <person name="Mondo S.J."/>
            <person name="Chang Y."/>
            <person name="Wang Y."/>
            <person name="Ahrendt S."/>
            <person name="Andreopoulos W."/>
            <person name="Barry K."/>
            <person name="Beard J."/>
            <person name="Benny G.L."/>
            <person name="Blankenship S."/>
            <person name="Bonito G."/>
            <person name="Cuomo C."/>
            <person name="Desiro A."/>
            <person name="Gervers K.A."/>
            <person name="Hundley H."/>
            <person name="Kuo A."/>
            <person name="LaButti K."/>
            <person name="Lang B.F."/>
            <person name="Lipzen A."/>
            <person name="O'Donnell K."/>
            <person name="Pangilinan J."/>
            <person name="Reynolds N."/>
            <person name="Sandor L."/>
            <person name="Smith M.W."/>
            <person name="Tsang A."/>
            <person name="Grigoriev I.V."/>
            <person name="Stajich J.E."/>
            <person name="Spatafora J.W."/>
        </authorList>
    </citation>
    <scope>NUCLEOTIDE SEQUENCE</scope>
    <source>
        <strain evidence="2">RSA 2281</strain>
    </source>
</reference>
<evidence type="ECO:0000256" key="1">
    <source>
        <dbReference type="SAM" id="Phobius"/>
    </source>
</evidence>
<comment type="caution">
    <text evidence="2">The sequence shown here is derived from an EMBL/GenBank/DDBJ whole genome shotgun (WGS) entry which is preliminary data.</text>
</comment>
<feature type="transmembrane region" description="Helical" evidence="1">
    <location>
        <begin position="42"/>
        <end position="65"/>
    </location>
</feature>
<dbReference type="Proteomes" id="UP001209540">
    <property type="component" value="Unassembled WGS sequence"/>
</dbReference>
<evidence type="ECO:0000313" key="3">
    <source>
        <dbReference type="Proteomes" id="UP001209540"/>
    </source>
</evidence>
<dbReference type="EMBL" id="JAIXMP010000042">
    <property type="protein sequence ID" value="KAI9247449.1"/>
    <property type="molecule type" value="Genomic_DNA"/>
</dbReference>
<reference evidence="2" key="1">
    <citation type="journal article" date="2022" name="IScience">
        <title>Evolution of zygomycete secretomes and the origins of terrestrial fungal ecologies.</title>
        <authorList>
            <person name="Chang Y."/>
            <person name="Wang Y."/>
            <person name="Mondo S."/>
            <person name="Ahrendt S."/>
            <person name="Andreopoulos W."/>
            <person name="Barry K."/>
            <person name="Beard J."/>
            <person name="Benny G.L."/>
            <person name="Blankenship S."/>
            <person name="Bonito G."/>
            <person name="Cuomo C."/>
            <person name="Desiro A."/>
            <person name="Gervers K.A."/>
            <person name="Hundley H."/>
            <person name="Kuo A."/>
            <person name="LaButti K."/>
            <person name="Lang B.F."/>
            <person name="Lipzen A."/>
            <person name="O'Donnell K."/>
            <person name="Pangilinan J."/>
            <person name="Reynolds N."/>
            <person name="Sandor L."/>
            <person name="Smith M.E."/>
            <person name="Tsang A."/>
            <person name="Grigoriev I.V."/>
            <person name="Stajich J.E."/>
            <person name="Spatafora J.W."/>
        </authorList>
    </citation>
    <scope>NUCLEOTIDE SEQUENCE</scope>
    <source>
        <strain evidence="2">RSA 2281</strain>
    </source>
</reference>
<feature type="transmembrane region" description="Helical" evidence="1">
    <location>
        <begin position="85"/>
        <end position="103"/>
    </location>
</feature>
<dbReference type="InterPro" id="IPR031606">
    <property type="entry name" value="Kch1/2"/>
</dbReference>
<dbReference type="GO" id="GO:0015079">
    <property type="term" value="F:potassium ion transmembrane transporter activity"/>
    <property type="evidence" value="ECO:0007669"/>
    <property type="project" value="InterPro"/>
</dbReference>
<keyword evidence="1" id="KW-0472">Membrane</keyword>
<dbReference type="Pfam" id="PF16944">
    <property type="entry name" value="KCH"/>
    <property type="match status" value="1"/>
</dbReference>
<protein>
    <submittedName>
        <fullName evidence="2">Uncharacterized protein</fullName>
    </submittedName>
</protein>
<keyword evidence="1" id="KW-1133">Transmembrane helix</keyword>
<name>A0AAD5P9Z3_9FUNG</name>
<dbReference type="AlphaFoldDB" id="A0AAD5P9Z3"/>
<dbReference type="PANTHER" id="PTHR36424">
    <property type="entry name" value="PHEROMONE-REGULATED MEMBRANE PROTEIN 6"/>
    <property type="match status" value="1"/>
</dbReference>
<dbReference type="PANTHER" id="PTHR36424:SF1">
    <property type="entry name" value="LOW AFFINITY K(+) TRANSPORTER 1-RELATED"/>
    <property type="match status" value="1"/>
</dbReference>
<keyword evidence="1" id="KW-0812">Transmembrane</keyword>
<dbReference type="GO" id="GO:0005886">
    <property type="term" value="C:plasma membrane"/>
    <property type="evidence" value="ECO:0007669"/>
    <property type="project" value="InterPro"/>
</dbReference>
<feature type="transmembrane region" description="Helical" evidence="1">
    <location>
        <begin position="215"/>
        <end position="238"/>
    </location>
</feature>
<sequence>MPCCTNRNGPKWKREIVRGHKFDHIDLEEFYDRSCTARLGYLWVYIMMIKSTAVYLADLWTAISLLALDNQLYAKPVIPTETSKWIFLGSIIISYLLLIWDMMKTKKIIQSRDISYTFTSIIASRYYCCLQGGYSYYCLFRQIEKHLDSMPFFVFFKLKGWKRLFLTESPRQVINWVTLVAMIPGWIQIDQQGGTIILDNEALGKDIVQKIMTGTMAFSALIFSISFLLACVAFFLYIPLFCHIQGNLKEYCCHKVDKRIAELLHHQARKRIAKYHKKKHPNNNNNKPSKEKRLQPILPNLNAMYSQPEYAHSDHLGLIANAQSQPYSTPISSYHTSTSHYNNYNNPYSHHYHPHNNNYYHAS</sequence>
<organism evidence="2 3">
    <name type="scientific">Phascolomyces articulosus</name>
    <dbReference type="NCBI Taxonomy" id="60185"/>
    <lineage>
        <taxon>Eukaryota</taxon>
        <taxon>Fungi</taxon>
        <taxon>Fungi incertae sedis</taxon>
        <taxon>Mucoromycota</taxon>
        <taxon>Mucoromycotina</taxon>
        <taxon>Mucoromycetes</taxon>
        <taxon>Mucorales</taxon>
        <taxon>Lichtheimiaceae</taxon>
        <taxon>Phascolomyces</taxon>
    </lineage>
</organism>
<evidence type="ECO:0000313" key="2">
    <source>
        <dbReference type="EMBL" id="KAI9247449.1"/>
    </source>
</evidence>
<proteinExistence type="predicted"/>
<accession>A0AAD5P9Z3</accession>
<gene>
    <name evidence="2" type="ORF">BDA99DRAFT_489305</name>
</gene>
<keyword evidence="3" id="KW-1185">Reference proteome</keyword>